<evidence type="ECO:0000256" key="4">
    <source>
        <dbReference type="ARBA" id="ARBA00011245"/>
    </source>
</evidence>
<evidence type="ECO:0000256" key="10">
    <source>
        <dbReference type="ARBA" id="ARBA00023152"/>
    </source>
</evidence>
<dbReference type="PANTHER" id="PTHR11406">
    <property type="entry name" value="PHOSPHOGLYCERATE KINASE"/>
    <property type="match status" value="1"/>
</dbReference>
<evidence type="ECO:0000313" key="16">
    <source>
        <dbReference type="Proteomes" id="UP000886742"/>
    </source>
</evidence>
<keyword evidence="6 11" id="KW-0808">Transferase</keyword>
<dbReference type="EMBL" id="DVJI01000012">
    <property type="protein sequence ID" value="HIS71157.1"/>
    <property type="molecule type" value="Genomic_DNA"/>
</dbReference>
<dbReference type="Gene3D" id="3.40.50.1260">
    <property type="entry name" value="Phosphoglycerate kinase, N-terminal domain"/>
    <property type="match status" value="2"/>
</dbReference>
<comment type="similarity">
    <text evidence="3 11 14">Belongs to the phosphoglycerate kinase family.</text>
</comment>
<dbReference type="HAMAP" id="MF_00145">
    <property type="entry name" value="Phosphoglyc_kinase"/>
    <property type="match status" value="1"/>
</dbReference>
<evidence type="ECO:0000256" key="7">
    <source>
        <dbReference type="ARBA" id="ARBA00022741"/>
    </source>
</evidence>
<dbReference type="EC" id="2.7.2.3" evidence="5 11"/>
<gene>
    <name evidence="11" type="primary">pgk</name>
    <name evidence="15" type="ORF">IAD02_04215</name>
</gene>
<evidence type="ECO:0000256" key="11">
    <source>
        <dbReference type="HAMAP-Rule" id="MF_00145"/>
    </source>
</evidence>
<feature type="binding site" evidence="11">
    <location>
        <position position="109"/>
    </location>
    <ligand>
        <name>substrate</name>
    </ligand>
</feature>
<keyword evidence="10 11" id="KW-0324">Glycolysis</keyword>
<dbReference type="InterPro" id="IPR015824">
    <property type="entry name" value="Phosphoglycerate_kinase_N"/>
</dbReference>
<comment type="catalytic activity">
    <reaction evidence="1 11 14">
        <text>(2R)-3-phosphoglycerate + ATP = (2R)-3-phospho-glyceroyl phosphate + ADP</text>
        <dbReference type="Rhea" id="RHEA:14801"/>
        <dbReference type="ChEBI" id="CHEBI:30616"/>
        <dbReference type="ChEBI" id="CHEBI:57604"/>
        <dbReference type="ChEBI" id="CHEBI:58272"/>
        <dbReference type="ChEBI" id="CHEBI:456216"/>
        <dbReference type="EC" id="2.7.2.3"/>
    </reaction>
</comment>
<evidence type="ECO:0000256" key="3">
    <source>
        <dbReference type="ARBA" id="ARBA00008982"/>
    </source>
</evidence>
<dbReference type="GO" id="GO:0043531">
    <property type="term" value="F:ADP binding"/>
    <property type="evidence" value="ECO:0007669"/>
    <property type="project" value="TreeGrafter"/>
</dbReference>
<comment type="caution">
    <text evidence="11">Lacks conserved residue(s) required for the propagation of feature annotation.</text>
</comment>
<feature type="binding site" evidence="11 13">
    <location>
        <begin position="345"/>
        <end position="348"/>
    </location>
    <ligand>
        <name>ATP</name>
        <dbReference type="ChEBI" id="CHEBI:30616"/>
    </ligand>
</feature>
<feature type="binding site" evidence="11 12">
    <location>
        <begin position="21"/>
        <end position="23"/>
    </location>
    <ligand>
        <name>substrate</name>
    </ligand>
</feature>
<evidence type="ECO:0000256" key="14">
    <source>
        <dbReference type="RuleBase" id="RU000532"/>
    </source>
</evidence>
<comment type="pathway">
    <text evidence="2 11">Carbohydrate degradation; glycolysis; pyruvate from D-glyceraldehyde 3-phosphate: step 2/5.</text>
</comment>
<comment type="subunit">
    <text evidence="4 11">Monomer.</text>
</comment>
<feature type="binding site" evidence="12">
    <location>
        <position position="36"/>
    </location>
    <ligand>
        <name>(2R)-3-phosphoglycerate</name>
        <dbReference type="ChEBI" id="CHEBI:58272"/>
    </ligand>
</feature>
<dbReference type="Pfam" id="PF00162">
    <property type="entry name" value="PGK"/>
    <property type="match status" value="1"/>
</dbReference>
<dbReference type="Proteomes" id="UP000886742">
    <property type="component" value="Unassembled WGS sequence"/>
</dbReference>
<dbReference type="PANTHER" id="PTHR11406:SF23">
    <property type="entry name" value="PHOSPHOGLYCERATE KINASE 1, CHLOROPLASTIC-RELATED"/>
    <property type="match status" value="1"/>
</dbReference>
<dbReference type="SUPFAM" id="SSF53748">
    <property type="entry name" value="Phosphoglycerate kinase"/>
    <property type="match status" value="1"/>
</dbReference>
<feature type="binding site" evidence="11 13">
    <location>
        <position position="192"/>
    </location>
    <ligand>
        <name>ATP</name>
        <dbReference type="ChEBI" id="CHEBI:30616"/>
    </ligand>
</feature>
<feature type="binding site" evidence="11 13">
    <location>
        <position position="314"/>
    </location>
    <ligand>
        <name>ATP</name>
        <dbReference type="ChEBI" id="CHEBI:30616"/>
    </ligand>
</feature>
<feature type="binding site" evidence="12">
    <location>
        <position position="142"/>
    </location>
    <ligand>
        <name>(2R)-3-phosphoglycerate</name>
        <dbReference type="ChEBI" id="CHEBI:58272"/>
    </ligand>
</feature>
<dbReference type="PRINTS" id="PR00477">
    <property type="entry name" value="PHGLYCKINASE"/>
</dbReference>
<evidence type="ECO:0000256" key="13">
    <source>
        <dbReference type="PIRSR" id="PIRSR000724-2"/>
    </source>
</evidence>
<dbReference type="FunFam" id="3.40.50.1260:FF:000031">
    <property type="entry name" value="Phosphoglycerate kinase 1"/>
    <property type="match status" value="1"/>
</dbReference>
<comment type="subcellular location">
    <subcellularLocation>
        <location evidence="11">Cytoplasm</location>
    </subcellularLocation>
</comment>
<evidence type="ECO:0000256" key="9">
    <source>
        <dbReference type="ARBA" id="ARBA00022840"/>
    </source>
</evidence>
<keyword evidence="8 11" id="KW-0418">Kinase</keyword>
<evidence type="ECO:0000256" key="12">
    <source>
        <dbReference type="PIRSR" id="PIRSR000724-1"/>
    </source>
</evidence>
<dbReference type="AlphaFoldDB" id="A0A9D1JWC9"/>
<dbReference type="GO" id="GO:0005829">
    <property type="term" value="C:cytosol"/>
    <property type="evidence" value="ECO:0007669"/>
    <property type="project" value="TreeGrafter"/>
</dbReference>
<protein>
    <recommendedName>
        <fullName evidence="5 11">Phosphoglycerate kinase</fullName>
        <ecNumber evidence="5 11">2.7.2.3</ecNumber>
    </recommendedName>
</protein>
<name>A0A9D1JWC9_9PROT</name>
<proteinExistence type="inferred from homology"/>
<evidence type="ECO:0000256" key="2">
    <source>
        <dbReference type="ARBA" id="ARBA00004838"/>
    </source>
</evidence>
<dbReference type="InterPro" id="IPR036043">
    <property type="entry name" value="Phosphoglycerate_kinase_sf"/>
</dbReference>
<sequence>MKLRTIENLDVRGKFVLLRDDFNVQIVDGKITDAFRIEQSMPTINALRAGGARIAICAHLGRPKGARNMEYTLAPIAEYMQVPLIADCLDRDFMQNMNDGDVVLLENVRFYPGEEQNDPEFAKKLADGFDIFINDAFAVSHRAHASTVGVAEILPSYAGKLLASEIEHLAAVMENPKRPLLSIVAGSKVSTKIGVLKALAKLSDKLIIGGALGTTFNYAMGGKVGNSLFEADQKDTALEILEYAKQNNCEVLLPLDKGVAKEFTPTATRTNKDFTEIADDDIIIDAGIATTERDTDAIRHAATVIWNGTVGMAEWQPTWSYGSFAIAKTIAEQTRAGKLESIVGGGDTVAALEACGVKSDITYVSTGGGAFLEFIEGRTLPGIAILESK</sequence>
<dbReference type="GO" id="GO:0006094">
    <property type="term" value="P:gluconeogenesis"/>
    <property type="evidence" value="ECO:0007669"/>
    <property type="project" value="TreeGrafter"/>
</dbReference>
<evidence type="ECO:0000256" key="5">
    <source>
        <dbReference type="ARBA" id="ARBA00013061"/>
    </source>
</evidence>
<dbReference type="InterPro" id="IPR001576">
    <property type="entry name" value="Phosphoglycerate_kinase"/>
</dbReference>
<dbReference type="GO" id="GO:0006096">
    <property type="term" value="P:glycolytic process"/>
    <property type="evidence" value="ECO:0007669"/>
    <property type="project" value="UniProtKB-UniRule"/>
</dbReference>
<keyword evidence="11" id="KW-0963">Cytoplasm</keyword>
<accession>A0A9D1JWC9</accession>
<dbReference type="PIRSF" id="PIRSF000724">
    <property type="entry name" value="Pgk"/>
    <property type="match status" value="1"/>
</dbReference>
<evidence type="ECO:0000313" key="15">
    <source>
        <dbReference type="EMBL" id="HIS71157.1"/>
    </source>
</evidence>
<reference evidence="15" key="2">
    <citation type="journal article" date="2021" name="PeerJ">
        <title>Extensive microbial diversity within the chicken gut microbiome revealed by metagenomics and culture.</title>
        <authorList>
            <person name="Gilroy R."/>
            <person name="Ravi A."/>
            <person name="Getino M."/>
            <person name="Pursley I."/>
            <person name="Horton D.L."/>
            <person name="Alikhan N.F."/>
            <person name="Baker D."/>
            <person name="Gharbi K."/>
            <person name="Hall N."/>
            <person name="Watson M."/>
            <person name="Adriaenssens E.M."/>
            <person name="Foster-Nyarko E."/>
            <person name="Jarju S."/>
            <person name="Secka A."/>
            <person name="Antonio M."/>
            <person name="Oren A."/>
            <person name="Chaudhuri R.R."/>
            <person name="La Ragione R."/>
            <person name="Hildebrand F."/>
            <person name="Pallen M.J."/>
        </authorList>
    </citation>
    <scope>NUCLEOTIDE SEQUENCE</scope>
    <source>
        <strain evidence="15">ChiGjej3B3-5194</strain>
    </source>
</reference>
<reference evidence="15" key="1">
    <citation type="submission" date="2020-10" db="EMBL/GenBank/DDBJ databases">
        <authorList>
            <person name="Gilroy R."/>
        </authorList>
    </citation>
    <scope>NUCLEOTIDE SEQUENCE</scope>
    <source>
        <strain evidence="15">ChiGjej3B3-5194</strain>
    </source>
</reference>
<dbReference type="GO" id="GO:0005524">
    <property type="term" value="F:ATP binding"/>
    <property type="evidence" value="ECO:0007669"/>
    <property type="project" value="UniProtKB-KW"/>
</dbReference>
<feature type="binding site" evidence="12">
    <location>
        <position position="109"/>
    </location>
    <ligand>
        <name>(2R)-3-phosphoglycerate</name>
        <dbReference type="ChEBI" id="CHEBI:58272"/>
    </ligand>
</feature>
<feature type="binding site" evidence="11">
    <location>
        <position position="142"/>
    </location>
    <ligand>
        <name>substrate</name>
    </ligand>
</feature>
<evidence type="ECO:0000256" key="6">
    <source>
        <dbReference type="ARBA" id="ARBA00022679"/>
    </source>
</evidence>
<feature type="binding site" evidence="11 12">
    <location>
        <begin position="59"/>
        <end position="62"/>
    </location>
    <ligand>
        <name>substrate</name>
    </ligand>
</feature>
<organism evidence="15 16">
    <name type="scientific">Candidatus Enterousia intestinigallinarum</name>
    <dbReference type="NCBI Taxonomy" id="2840790"/>
    <lineage>
        <taxon>Bacteria</taxon>
        <taxon>Pseudomonadati</taxon>
        <taxon>Pseudomonadota</taxon>
        <taxon>Alphaproteobacteria</taxon>
        <taxon>Candidatus Enterousia</taxon>
    </lineage>
</organism>
<dbReference type="GO" id="GO:0004618">
    <property type="term" value="F:phosphoglycerate kinase activity"/>
    <property type="evidence" value="ECO:0007669"/>
    <property type="project" value="UniProtKB-UniRule"/>
</dbReference>
<keyword evidence="7 11" id="KW-0547">Nucleotide-binding</keyword>
<feature type="binding site" evidence="11">
    <location>
        <position position="36"/>
    </location>
    <ligand>
        <name>substrate</name>
    </ligand>
</feature>
<comment type="caution">
    <text evidence="15">The sequence shown here is derived from an EMBL/GenBank/DDBJ whole genome shotgun (WGS) entry which is preliminary data.</text>
</comment>
<evidence type="ECO:0000256" key="1">
    <source>
        <dbReference type="ARBA" id="ARBA00000642"/>
    </source>
</evidence>
<keyword evidence="9 11" id="KW-0067">ATP-binding</keyword>
<evidence type="ECO:0000256" key="8">
    <source>
        <dbReference type="ARBA" id="ARBA00022777"/>
    </source>
</evidence>